<dbReference type="SUPFAM" id="SSF142906">
    <property type="entry name" value="YjbR-like"/>
    <property type="match status" value="1"/>
</dbReference>
<protein>
    <submittedName>
        <fullName evidence="1">MmcQ/YjbR family DNA-binding protein</fullName>
    </submittedName>
</protein>
<keyword evidence="1" id="KW-0238">DNA-binding</keyword>
<name>A0A7J5TYF9_9BACT</name>
<accession>A0A7J5TYF9</accession>
<comment type="caution">
    <text evidence="1">The sequence shown here is derived from an EMBL/GenBank/DDBJ whole genome shotgun (WGS) entry which is preliminary data.</text>
</comment>
<dbReference type="GO" id="GO:0003677">
    <property type="term" value="F:DNA binding"/>
    <property type="evidence" value="ECO:0007669"/>
    <property type="project" value="UniProtKB-KW"/>
</dbReference>
<dbReference type="Gene3D" id="3.90.1150.30">
    <property type="match status" value="1"/>
</dbReference>
<sequence length="120" mass="13526">MNVEDLREYGLSKPGATESFPFGPETLVLKVGGKVFALISLDAQPTTLNLKCDPERAVQLREEYDAVRPGYHQNKLHWNTVILGPSLRWSLVQEWIDHSYELVYQGLSKSVKAELNGLTL</sequence>
<dbReference type="EMBL" id="WELI01000005">
    <property type="protein sequence ID" value="KAB7730186.1"/>
    <property type="molecule type" value="Genomic_DNA"/>
</dbReference>
<gene>
    <name evidence="1" type="ORF">F5984_13495</name>
</gene>
<dbReference type="Pfam" id="PF04237">
    <property type="entry name" value="YjbR"/>
    <property type="match status" value="1"/>
</dbReference>
<evidence type="ECO:0000313" key="1">
    <source>
        <dbReference type="EMBL" id="KAB7730186.1"/>
    </source>
</evidence>
<dbReference type="AlphaFoldDB" id="A0A7J5TYF9"/>
<keyword evidence="2" id="KW-1185">Reference proteome</keyword>
<dbReference type="InterPro" id="IPR038056">
    <property type="entry name" value="YjbR-like_sf"/>
</dbReference>
<dbReference type="PANTHER" id="PTHR35145:SF1">
    <property type="entry name" value="CYTOPLASMIC PROTEIN"/>
    <property type="match status" value="1"/>
</dbReference>
<dbReference type="RefSeq" id="WP_152124789.1">
    <property type="nucleotide sequence ID" value="NZ_WELI01000005.1"/>
</dbReference>
<dbReference type="PANTHER" id="PTHR35145">
    <property type="entry name" value="CYTOPLASMIC PROTEIN-RELATED"/>
    <property type="match status" value="1"/>
</dbReference>
<reference evidence="1 2" key="1">
    <citation type="submission" date="2019-10" db="EMBL/GenBank/DDBJ databases">
        <title>Rudanella paleaurantiibacter sp. nov., isolated from sludge.</title>
        <authorList>
            <person name="Xu S.Q."/>
        </authorList>
    </citation>
    <scope>NUCLEOTIDE SEQUENCE [LARGE SCALE GENOMIC DNA]</scope>
    <source>
        <strain evidence="1 2">HX-22-17</strain>
    </source>
</reference>
<proteinExistence type="predicted"/>
<evidence type="ECO:0000313" key="2">
    <source>
        <dbReference type="Proteomes" id="UP000488299"/>
    </source>
</evidence>
<dbReference type="InterPro" id="IPR058532">
    <property type="entry name" value="YjbR/MT2646/Rv2570-like"/>
</dbReference>
<organism evidence="1 2">
    <name type="scientific">Rudanella paleaurantiibacter</name>
    <dbReference type="NCBI Taxonomy" id="2614655"/>
    <lineage>
        <taxon>Bacteria</taxon>
        <taxon>Pseudomonadati</taxon>
        <taxon>Bacteroidota</taxon>
        <taxon>Cytophagia</taxon>
        <taxon>Cytophagales</taxon>
        <taxon>Cytophagaceae</taxon>
        <taxon>Rudanella</taxon>
    </lineage>
</organism>
<dbReference type="InterPro" id="IPR007351">
    <property type="entry name" value="YjbR"/>
</dbReference>
<dbReference type="Proteomes" id="UP000488299">
    <property type="component" value="Unassembled WGS sequence"/>
</dbReference>